<sequence>MTQHVTSVAGDQVGFDRYGDGPGVVFVAGAGPTRATDPVTTRTAELVAAHGLTTVVYDRLGRGDSPADGVLDLDREVSALGAAIDAAGVPAVLVGHSSGAAIALAAADREQPVAGLLLWEAPLAGTLEEVTAWIAEFERRLDVGDLVGATEQYMKDMPPEWLAGMKASPDFEVLARAALSQRADGQALVRATELLETGALRELAVPVLATYGTTTFPEMPVAAERVADVATRGTVEEVAGADHSWDPEAMAARIVQFVRHEL</sequence>
<evidence type="ECO:0000313" key="2">
    <source>
        <dbReference type="EMBL" id="ANC30688.1"/>
    </source>
</evidence>
<dbReference type="AlphaFoldDB" id="A0A168EZC2"/>
<dbReference type="KEGG" id="ido:I598_1119"/>
<dbReference type="InterPro" id="IPR000073">
    <property type="entry name" value="AB_hydrolase_1"/>
</dbReference>
<dbReference type="OrthoDB" id="63519at2"/>
<organism evidence="2 3">
    <name type="scientific">Isoptericola dokdonensis DS-3</name>
    <dbReference type="NCBI Taxonomy" id="1300344"/>
    <lineage>
        <taxon>Bacteria</taxon>
        <taxon>Bacillati</taxon>
        <taxon>Actinomycetota</taxon>
        <taxon>Actinomycetes</taxon>
        <taxon>Micrococcales</taxon>
        <taxon>Promicromonosporaceae</taxon>
        <taxon>Isoptericola</taxon>
    </lineage>
</organism>
<dbReference type="Gene3D" id="3.40.50.1820">
    <property type="entry name" value="alpha/beta hydrolase"/>
    <property type="match status" value="1"/>
</dbReference>
<evidence type="ECO:0000313" key="3">
    <source>
        <dbReference type="Proteomes" id="UP000076794"/>
    </source>
</evidence>
<protein>
    <submittedName>
        <fullName evidence="2">Alpha/beta hydrolase family protein</fullName>
    </submittedName>
</protein>
<dbReference type="PATRIC" id="fig|1300344.3.peg.1126"/>
<dbReference type="GO" id="GO:0016787">
    <property type="term" value="F:hydrolase activity"/>
    <property type="evidence" value="ECO:0007669"/>
    <property type="project" value="UniProtKB-KW"/>
</dbReference>
<evidence type="ECO:0000259" key="1">
    <source>
        <dbReference type="Pfam" id="PF12697"/>
    </source>
</evidence>
<gene>
    <name evidence="2" type="ORF">I598_1119</name>
</gene>
<name>A0A168EZC2_9MICO</name>
<keyword evidence="2" id="KW-0378">Hydrolase</keyword>
<dbReference type="RefSeq" id="WP_068202012.1">
    <property type="nucleotide sequence ID" value="NZ_CP014209.1"/>
</dbReference>
<dbReference type="Pfam" id="PF12697">
    <property type="entry name" value="Abhydrolase_6"/>
    <property type="match status" value="1"/>
</dbReference>
<feature type="domain" description="AB hydrolase-1" evidence="1">
    <location>
        <begin position="24"/>
        <end position="252"/>
    </location>
</feature>
<accession>A0A168EZC2</accession>
<proteinExistence type="predicted"/>
<dbReference type="STRING" id="1300344.I598_1119"/>
<keyword evidence="3" id="KW-1185">Reference proteome</keyword>
<dbReference type="EMBL" id="CP014209">
    <property type="protein sequence ID" value="ANC30688.1"/>
    <property type="molecule type" value="Genomic_DNA"/>
</dbReference>
<dbReference type="Proteomes" id="UP000076794">
    <property type="component" value="Chromosome"/>
</dbReference>
<reference evidence="2 3" key="1">
    <citation type="submission" date="2016-01" db="EMBL/GenBank/DDBJ databases">
        <title>Complete genome sequence of a soil Actinobacterium, Isoptericola dokdonensis DS-3.</title>
        <authorList>
            <person name="Kwon S.-K."/>
            <person name="Kim J.F."/>
        </authorList>
    </citation>
    <scope>NUCLEOTIDE SEQUENCE [LARGE SCALE GENOMIC DNA]</scope>
    <source>
        <strain evidence="2 3">DS-3</strain>
    </source>
</reference>
<dbReference type="SUPFAM" id="SSF53474">
    <property type="entry name" value="alpha/beta-Hydrolases"/>
    <property type="match status" value="1"/>
</dbReference>
<dbReference type="InterPro" id="IPR029058">
    <property type="entry name" value="AB_hydrolase_fold"/>
</dbReference>